<dbReference type="InterPro" id="IPR036259">
    <property type="entry name" value="MFS_trans_sf"/>
</dbReference>
<evidence type="ECO:0000313" key="3">
    <source>
        <dbReference type="Proteomes" id="UP000372890"/>
    </source>
</evidence>
<feature type="transmembrane region" description="Helical" evidence="1">
    <location>
        <begin position="28"/>
        <end position="45"/>
    </location>
</feature>
<dbReference type="EMBL" id="CAADIS010000005">
    <property type="protein sequence ID" value="VFS40228.1"/>
    <property type="molecule type" value="Genomic_DNA"/>
</dbReference>
<dbReference type="Gene3D" id="1.20.1250.20">
    <property type="entry name" value="MFS general substrate transporter like domains"/>
    <property type="match status" value="1"/>
</dbReference>
<gene>
    <name evidence="2" type="primary">ygcS_3</name>
    <name evidence="2" type="ORF">NCTC9001_06326</name>
</gene>
<evidence type="ECO:0000313" key="2">
    <source>
        <dbReference type="EMBL" id="VFS40228.1"/>
    </source>
</evidence>
<evidence type="ECO:0000256" key="1">
    <source>
        <dbReference type="SAM" id="Phobius"/>
    </source>
</evidence>
<name>A0A484YVQ0_ECOLX</name>
<dbReference type="Proteomes" id="UP000372890">
    <property type="component" value="Unassembled WGS sequence"/>
</dbReference>
<proteinExistence type="predicted"/>
<keyword evidence="1" id="KW-0472">Membrane</keyword>
<dbReference type="SUPFAM" id="SSF103473">
    <property type="entry name" value="MFS general substrate transporter"/>
    <property type="match status" value="1"/>
</dbReference>
<keyword evidence="1" id="KW-0812">Transmembrane</keyword>
<sequence length="69" mass="7006">MSRLGAAVSTGLLPWGAGHSGEWQATLLLLAAVLLVGFVVTWLWAPETKALPLVAAGNAGGANEHTVSV</sequence>
<reference evidence="2 3" key="1">
    <citation type="submission" date="2019-03" db="EMBL/GenBank/DDBJ databases">
        <authorList>
            <consortium name="Pathogen Informatics"/>
        </authorList>
    </citation>
    <scope>NUCLEOTIDE SEQUENCE [LARGE SCALE GENOMIC DNA]</scope>
    <source>
        <strain evidence="2 3">NCTC9001</strain>
    </source>
</reference>
<protein>
    <submittedName>
        <fullName evidence="2">Major facilitator superfamily protein</fullName>
    </submittedName>
</protein>
<dbReference type="AlphaFoldDB" id="A0A484YVQ0"/>
<organism evidence="2 3">
    <name type="scientific">Escherichia coli</name>
    <dbReference type="NCBI Taxonomy" id="562"/>
    <lineage>
        <taxon>Bacteria</taxon>
        <taxon>Pseudomonadati</taxon>
        <taxon>Pseudomonadota</taxon>
        <taxon>Gammaproteobacteria</taxon>
        <taxon>Enterobacterales</taxon>
        <taxon>Enterobacteriaceae</taxon>
        <taxon>Escherichia</taxon>
    </lineage>
</organism>
<accession>A0A484YVQ0</accession>
<keyword evidence="1" id="KW-1133">Transmembrane helix</keyword>